<dbReference type="PROSITE" id="PS00636">
    <property type="entry name" value="DNAJ_1"/>
    <property type="match status" value="1"/>
</dbReference>
<dbReference type="SUPFAM" id="SSF46565">
    <property type="entry name" value="Chaperone J-domain"/>
    <property type="match status" value="1"/>
</dbReference>
<evidence type="ECO:0000313" key="3">
    <source>
        <dbReference type="Proteomes" id="UP001396334"/>
    </source>
</evidence>
<accession>A0ABR2QIE5</accession>
<sequence>MMRDTSYYDDLGVNVDASAAEIKKAYFRKARQVHPDKNPGDPTADQKFHALSEAYQVLSDPEKREEYDKHGKAGFQPDSMLDPTAVFGMAFGSDYFDEYVGQLQMATLASVELEIDDCSLTKEARFQILKEKLAALQRDREVKLIIILKNRLQPFVEGKTEEFINWANSEAQRLLKAAFGKEMLRTIGYVYTRKGARELGKEKYMKVPFLAEWVRDKGHRVKSQVIAASGAVNLIHIQEDLKKATQGENGEENLIKTFEDKKDAMLQSLWKVNVVDIEATLTNVCLAVLADPNVSKEVQGLRAKALKKLGSIFQGVKVSYGRADSPGKKRLEVKLSKVAVGDTLLSLEGTETDLFILFSMGQWPILVMRVLQVGEVSL</sequence>
<gene>
    <name evidence="2" type="ORF">V6N11_080943</name>
</gene>
<feature type="domain" description="J" evidence="1">
    <location>
        <begin position="6"/>
        <end position="71"/>
    </location>
</feature>
<organism evidence="2 3">
    <name type="scientific">Hibiscus sabdariffa</name>
    <name type="common">roselle</name>
    <dbReference type="NCBI Taxonomy" id="183260"/>
    <lineage>
        <taxon>Eukaryota</taxon>
        <taxon>Viridiplantae</taxon>
        <taxon>Streptophyta</taxon>
        <taxon>Embryophyta</taxon>
        <taxon>Tracheophyta</taxon>
        <taxon>Spermatophyta</taxon>
        <taxon>Magnoliopsida</taxon>
        <taxon>eudicotyledons</taxon>
        <taxon>Gunneridae</taxon>
        <taxon>Pentapetalae</taxon>
        <taxon>rosids</taxon>
        <taxon>malvids</taxon>
        <taxon>Malvales</taxon>
        <taxon>Malvaceae</taxon>
        <taxon>Malvoideae</taxon>
        <taxon>Hibiscus</taxon>
    </lineage>
</organism>
<evidence type="ECO:0000259" key="1">
    <source>
        <dbReference type="PROSITE" id="PS50076"/>
    </source>
</evidence>
<dbReference type="Pfam" id="PF14308">
    <property type="entry name" value="DnaJ-X"/>
    <property type="match status" value="1"/>
</dbReference>
<dbReference type="SMART" id="SM00271">
    <property type="entry name" value="DnaJ"/>
    <property type="match status" value="1"/>
</dbReference>
<dbReference type="InterPro" id="IPR018253">
    <property type="entry name" value="DnaJ_domain_CS"/>
</dbReference>
<dbReference type="InterPro" id="IPR001623">
    <property type="entry name" value="DnaJ_domain"/>
</dbReference>
<dbReference type="Gene3D" id="1.10.287.110">
    <property type="entry name" value="DnaJ domain"/>
    <property type="match status" value="1"/>
</dbReference>
<dbReference type="Proteomes" id="UP001396334">
    <property type="component" value="Unassembled WGS sequence"/>
</dbReference>
<reference evidence="2 3" key="1">
    <citation type="journal article" date="2024" name="G3 (Bethesda)">
        <title>Genome assembly of Hibiscus sabdariffa L. provides insights into metabolisms of medicinal natural products.</title>
        <authorList>
            <person name="Kim T."/>
        </authorList>
    </citation>
    <scope>NUCLEOTIDE SEQUENCE [LARGE SCALE GENOMIC DNA]</scope>
    <source>
        <strain evidence="2">TK-2024</strain>
        <tissue evidence="2">Old leaves</tissue>
    </source>
</reference>
<dbReference type="InterPro" id="IPR052423">
    <property type="entry name" value="EMIR"/>
</dbReference>
<proteinExistence type="predicted"/>
<dbReference type="PRINTS" id="PR00625">
    <property type="entry name" value="JDOMAIN"/>
</dbReference>
<dbReference type="InterPro" id="IPR026894">
    <property type="entry name" value="DnaJ_X"/>
</dbReference>
<comment type="caution">
    <text evidence="2">The sequence shown here is derived from an EMBL/GenBank/DDBJ whole genome shotgun (WGS) entry which is preliminary data.</text>
</comment>
<dbReference type="Pfam" id="PF00226">
    <property type="entry name" value="DnaJ"/>
    <property type="match status" value="1"/>
</dbReference>
<dbReference type="CDD" id="cd06257">
    <property type="entry name" value="DnaJ"/>
    <property type="match status" value="1"/>
</dbReference>
<dbReference type="PANTHER" id="PTHR44094">
    <property type="entry name" value="DNAJ HEAT SHOCK N-TERMINAL DOMAIN-CONTAINING PROTEIN"/>
    <property type="match status" value="1"/>
</dbReference>
<keyword evidence="3" id="KW-1185">Reference proteome</keyword>
<name>A0ABR2QIE5_9ROSI</name>
<dbReference type="PROSITE" id="PS50076">
    <property type="entry name" value="DNAJ_2"/>
    <property type="match status" value="1"/>
</dbReference>
<dbReference type="InterPro" id="IPR036869">
    <property type="entry name" value="J_dom_sf"/>
</dbReference>
<protein>
    <recommendedName>
        <fullName evidence="1">J domain-containing protein</fullName>
    </recommendedName>
</protein>
<dbReference type="EMBL" id="JBBPBN010000037">
    <property type="protein sequence ID" value="KAK9000443.1"/>
    <property type="molecule type" value="Genomic_DNA"/>
</dbReference>
<dbReference type="PANTHER" id="PTHR44094:SF8">
    <property type="entry name" value="DNAJ HEAT SHOCK N-TERMINAL DOMAIN-CONTAINING PROTEIN-RELATED"/>
    <property type="match status" value="1"/>
</dbReference>
<evidence type="ECO:0000313" key="2">
    <source>
        <dbReference type="EMBL" id="KAK9000443.1"/>
    </source>
</evidence>